<evidence type="ECO:0000313" key="2">
    <source>
        <dbReference type="Proteomes" id="UP000002028"/>
    </source>
</evidence>
<gene>
    <name evidence="1" type="ordered locus">Slin_0063</name>
</gene>
<dbReference type="KEGG" id="sli:Slin_0063"/>
<reference evidence="1 2" key="1">
    <citation type="journal article" date="2010" name="Stand. Genomic Sci.">
        <title>Complete genome sequence of Spirosoma linguale type strain (1).</title>
        <authorList>
            <person name="Lail K."/>
            <person name="Sikorski J."/>
            <person name="Saunders E."/>
            <person name="Lapidus A."/>
            <person name="Glavina Del Rio T."/>
            <person name="Copeland A."/>
            <person name="Tice H."/>
            <person name="Cheng J.-F."/>
            <person name="Lucas S."/>
            <person name="Nolan M."/>
            <person name="Bruce D."/>
            <person name="Goodwin L."/>
            <person name="Pitluck S."/>
            <person name="Ivanova N."/>
            <person name="Mavromatis K."/>
            <person name="Ovchinnikova G."/>
            <person name="Pati A."/>
            <person name="Chen A."/>
            <person name="Palaniappan K."/>
            <person name="Land M."/>
            <person name="Hauser L."/>
            <person name="Chang Y.-J."/>
            <person name="Jeffries C.D."/>
            <person name="Chain P."/>
            <person name="Brettin T."/>
            <person name="Detter J.C."/>
            <person name="Schuetze A."/>
            <person name="Rohde M."/>
            <person name="Tindall B.J."/>
            <person name="Goeker M."/>
            <person name="Bristow J."/>
            <person name="Eisen J.A."/>
            <person name="Markowitz V."/>
            <person name="Hugenholtz P."/>
            <person name="Kyrpides N.C."/>
            <person name="Klenk H.-P."/>
            <person name="Chen F."/>
        </authorList>
    </citation>
    <scope>NUCLEOTIDE SEQUENCE [LARGE SCALE GENOMIC DNA]</scope>
    <source>
        <strain evidence="2">ATCC 33905 / DSM 74 / LMG 10896 / Claus 1</strain>
    </source>
</reference>
<dbReference type="AlphaFoldDB" id="D2QBF4"/>
<dbReference type="STRING" id="504472.Slin_0063"/>
<evidence type="ECO:0000313" key="1">
    <source>
        <dbReference type="EMBL" id="ADB36136.1"/>
    </source>
</evidence>
<dbReference type="HOGENOM" id="CLU_2182290_0_0_10"/>
<sequence>MNFVMTAPASTSSLERVIQNLGYRSTDDFLHIQLRNVLEQKIAYYQSRIDFFQHKYGMTFDEFRQRVIDKSDMVLARFGSIEKETDDNEWDDAIDFVEDYTTYLHQIRP</sequence>
<dbReference type="EMBL" id="CP001769">
    <property type="protein sequence ID" value="ADB36136.1"/>
    <property type="molecule type" value="Genomic_DNA"/>
</dbReference>
<keyword evidence="2" id="KW-1185">Reference proteome</keyword>
<proteinExistence type="predicted"/>
<dbReference type="Proteomes" id="UP000002028">
    <property type="component" value="Chromosome"/>
</dbReference>
<accession>D2QBF4</accession>
<organism evidence="1 2">
    <name type="scientific">Spirosoma linguale (strain ATCC 33905 / DSM 74 / LMG 10896 / Claus 1)</name>
    <dbReference type="NCBI Taxonomy" id="504472"/>
    <lineage>
        <taxon>Bacteria</taxon>
        <taxon>Pseudomonadati</taxon>
        <taxon>Bacteroidota</taxon>
        <taxon>Cytophagia</taxon>
        <taxon>Cytophagales</taxon>
        <taxon>Cytophagaceae</taxon>
        <taxon>Spirosoma</taxon>
    </lineage>
</organism>
<protein>
    <submittedName>
        <fullName evidence="1">Uncharacterized protein</fullName>
    </submittedName>
</protein>
<name>D2QBF4_SPILD</name>